<dbReference type="PROSITE" id="PS50943">
    <property type="entry name" value="HTH_CROC1"/>
    <property type="match status" value="1"/>
</dbReference>
<dbReference type="EMBL" id="BARW01007205">
    <property type="protein sequence ID" value="GAI85685.1"/>
    <property type="molecule type" value="Genomic_DNA"/>
</dbReference>
<dbReference type="CDD" id="cd00093">
    <property type="entry name" value="HTH_XRE"/>
    <property type="match status" value="1"/>
</dbReference>
<dbReference type="GO" id="GO:0003677">
    <property type="term" value="F:DNA binding"/>
    <property type="evidence" value="ECO:0007669"/>
    <property type="project" value="InterPro"/>
</dbReference>
<dbReference type="Pfam" id="PF01381">
    <property type="entry name" value="HTH_3"/>
    <property type="match status" value="1"/>
</dbReference>
<evidence type="ECO:0000313" key="2">
    <source>
        <dbReference type="EMBL" id="GAI85685.1"/>
    </source>
</evidence>
<dbReference type="SUPFAM" id="SSF47413">
    <property type="entry name" value="lambda repressor-like DNA-binding domains"/>
    <property type="match status" value="1"/>
</dbReference>
<organism evidence="2">
    <name type="scientific">marine sediment metagenome</name>
    <dbReference type="NCBI Taxonomy" id="412755"/>
    <lineage>
        <taxon>unclassified sequences</taxon>
        <taxon>metagenomes</taxon>
        <taxon>ecological metagenomes</taxon>
    </lineage>
</organism>
<proteinExistence type="predicted"/>
<accession>X1TDL8</accession>
<dbReference type="Gene3D" id="1.10.260.40">
    <property type="entry name" value="lambda repressor-like DNA-binding domains"/>
    <property type="match status" value="1"/>
</dbReference>
<name>X1TDL8_9ZZZZ</name>
<protein>
    <recommendedName>
        <fullName evidence="1">HTH cro/C1-type domain-containing protein</fullName>
    </recommendedName>
</protein>
<feature type="domain" description="HTH cro/C1-type" evidence="1">
    <location>
        <begin position="3"/>
        <end position="57"/>
    </location>
</feature>
<dbReference type="InterPro" id="IPR010982">
    <property type="entry name" value="Lambda_DNA-bd_dom_sf"/>
</dbReference>
<dbReference type="InterPro" id="IPR001387">
    <property type="entry name" value="Cro/C1-type_HTH"/>
</dbReference>
<reference evidence="2" key="1">
    <citation type="journal article" date="2014" name="Front. Microbiol.">
        <title>High frequency of phylogenetically diverse reductive dehalogenase-homologous genes in deep subseafloor sedimentary metagenomes.</title>
        <authorList>
            <person name="Kawai M."/>
            <person name="Futagami T."/>
            <person name="Toyoda A."/>
            <person name="Takaki Y."/>
            <person name="Nishi S."/>
            <person name="Hori S."/>
            <person name="Arai W."/>
            <person name="Tsubouchi T."/>
            <person name="Morono Y."/>
            <person name="Uchiyama I."/>
            <person name="Ito T."/>
            <person name="Fujiyama A."/>
            <person name="Inagaki F."/>
            <person name="Takami H."/>
        </authorList>
    </citation>
    <scope>NUCLEOTIDE SEQUENCE</scope>
    <source>
        <strain evidence="2">Expedition CK06-06</strain>
    </source>
</reference>
<evidence type="ECO:0000259" key="1">
    <source>
        <dbReference type="PROSITE" id="PS50943"/>
    </source>
</evidence>
<sequence>MLLKELLKSKGLKQKWLANKIGVSEVTVSNWCAEKSVPRKAHLQKLSELLEVPTKSFVNK</sequence>
<gene>
    <name evidence="2" type="ORF">S12H4_15056</name>
</gene>
<dbReference type="AlphaFoldDB" id="X1TDL8"/>
<dbReference type="SMART" id="SM00530">
    <property type="entry name" value="HTH_XRE"/>
    <property type="match status" value="1"/>
</dbReference>
<comment type="caution">
    <text evidence="2">The sequence shown here is derived from an EMBL/GenBank/DDBJ whole genome shotgun (WGS) entry which is preliminary data.</text>
</comment>